<evidence type="ECO:0000313" key="2">
    <source>
        <dbReference type="EMBL" id="KPD33050.1"/>
    </source>
</evidence>
<feature type="compositionally biased region" description="Pro residues" evidence="1">
    <location>
        <begin position="128"/>
        <end position="156"/>
    </location>
</feature>
<dbReference type="EMBL" id="LJJR01000001">
    <property type="protein sequence ID" value="KPD33050.1"/>
    <property type="molecule type" value="Genomic_DNA"/>
</dbReference>
<gene>
    <name evidence="2" type="ORF">AN926_00005</name>
</gene>
<protein>
    <submittedName>
        <fullName evidence="2">Uncharacterized protein</fullName>
    </submittedName>
</protein>
<feature type="region of interest" description="Disordered" evidence="1">
    <location>
        <begin position="70"/>
        <end position="202"/>
    </location>
</feature>
<dbReference type="Proteomes" id="UP000053099">
    <property type="component" value="Unassembled WGS sequence"/>
</dbReference>
<accession>A0A0N1KQ53</accession>
<feature type="compositionally biased region" description="Polar residues" evidence="1">
    <location>
        <begin position="86"/>
        <end position="102"/>
    </location>
</feature>
<organism evidence="2 3">
    <name type="scientific">Thermus scotoductus</name>
    <dbReference type="NCBI Taxonomy" id="37636"/>
    <lineage>
        <taxon>Bacteria</taxon>
        <taxon>Thermotogati</taxon>
        <taxon>Deinococcota</taxon>
        <taxon>Deinococci</taxon>
        <taxon>Thermales</taxon>
        <taxon>Thermaceae</taxon>
        <taxon>Thermus</taxon>
    </lineage>
</organism>
<comment type="caution">
    <text evidence="2">The sequence shown here is derived from an EMBL/GenBank/DDBJ whole genome shotgun (WGS) entry which is preliminary data.</text>
</comment>
<sequence>MNGSPNRSTSQRNTASPSKTATTFRIRASPPTWKVSSPSPVFKSRKNRSTSHRLRYASTTCAASSLPLTGKLVSSHHSPRRPRAGTRQTTRWSRLPSTSTSLHPKWSRTRWYLPLPSAPPPHREGPGKKPPSPENPPPQASGPGRPAPRTPPPGPAPAKHLPVVKPPVRHIHQPPAHAPNRSRAASMAPSTSLGRLANPLSP</sequence>
<evidence type="ECO:0000256" key="1">
    <source>
        <dbReference type="SAM" id="MobiDB-lite"/>
    </source>
</evidence>
<evidence type="ECO:0000313" key="3">
    <source>
        <dbReference type="Proteomes" id="UP000053099"/>
    </source>
</evidence>
<name>A0A0N1KQ53_THESC</name>
<feature type="compositionally biased region" description="Polar residues" evidence="1">
    <location>
        <begin position="1"/>
        <end position="23"/>
    </location>
</feature>
<feature type="region of interest" description="Disordered" evidence="1">
    <location>
        <begin position="1"/>
        <end position="54"/>
    </location>
</feature>
<proteinExistence type="predicted"/>
<dbReference type="AlphaFoldDB" id="A0A0N1KQ53"/>
<feature type="compositionally biased region" description="Basic residues" evidence="1">
    <location>
        <begin position="43"/>
        <end position="54"/>
    </location>
</feature>
<reference evidence="2 3" key="1">
    <citation type="submission" date="2015-09" db="EMBL/GenBank/DDBJ databases">
        <title>Draft genome sequence of Thermus scotoductus strain K1 isolated from a geothermal spring in Nagorno-Karabakh, Armenia.</title>
        <authorList>
            <person name="Saghatelyan A."/>
            <person name="Poghosyan L."/>
            <person name="Panosyan H."/>
            <person name="Birkeland N.-K."/>
        </authorList>
    </citation>
    <scope>NUCLEOTIDE SEQUENCE [LARGE SCALE GENOMIC DNA]</scope>
    <source>
        <strain evidence="2 3">K1</strain>
    </source>
</reference>